<dbReference type="HAMAP" id="MF_00272">
    <property type="entry name" value="GcvH"/>
    <property type="match status" value="1"/>
</dbReference>
<dbReference type="PANTHER" id="PTHR11715">
    <property type="entry name" value="GLYCINE CLEAVAGE SYSTEM H PROTEIN"/>
    <property type="match status" value="1"/>
</dbReference>
<reference evidence="6 8" key="2">
    <citation type="submission" date="2020-08" db="EMBL/GenBank/DDBJ databases">
        <title>Genomic Encyclopedia of Type Strains, Phase III (KMG-III): the genomes of soil and plant-associated and newly described type strains.</title>
        <authorList>
            <person name="Whitman W."/>
        </authorList>
    </citation>
    <scope>NUCLEOTIDE SEQUENCE [LARGE SCALE GENOMIC DNA]</scope>
    <source>
        <strain evidence="6 8">CECT 8088</strain>
    </source>
</reference>
<evidence type="ECO:0000256" key="2">
    <source>
        <dbReference type="ARBA" id="ARBA00022823"/>
    </source>
</evidence>
<keyword evidence="2 3" id="KW-0450">Lipoyl</keyword>
<sequence>MTETRYTESHEWVRRESDGSLTVGITDHAQQALGDVVFVETPDVGRELTAKETAAVVESVKAASDIYAPVAGTVIAANEALSEDPALVNSEAESGAWFFKLKPADPSEFEALMDADAYAAFAAEH</sequence>
<feature type="domain" description="Lipoyl-binding" evidence="5">
    <location>
        <begin position="20"/>
        <end position="102"/>
    </location>
</feature>
<evidence type="ECO:0000256" key="4">
    <source>
        <dbReference type="PIRSR" id="PIRSR617453-50"/>
    </source>
</evidence>
<comment type="function">
    <text evidence="3">The glycine cleavage system catalyzes the degradation of glycine. The H protein shuttles the methylamine group of glycine from the P protein to the T protein.</text>
</comment>
<comment type="subunit">
    <text evidence="3">The glycine cleavage system is composed of four proteins: P, T, L and H.</text>
</comment>
<dbReference type="AlphaFoldDB" id="A0A850NJ56"/>
<proteinExistence type="inferred from homology"/>
<dbReference type="Proteomes" id="UP000557688">
    <property type="component" value="Unassembled WGS sequence"/>
</dbReference>
<dbReference type="InterPro" id="IPR000089">
    <property type="entry name" value="Biotin_lipoyl"/>
</dbReference>
<dbReference type="InterPro" id="IPR033753">
    <property type="entry name" value="GCV_H/Fam206"/>
</dbReference>
<dbReference type="Proteomes" id="UP000565205">
    <property type="component" value="Unassembled WGS sequence"/>
</dbReference>
<dbReference type="EMBL" id="JACHXV010000010">
    <property type="protein sequence ID" value="MBB3174681.1"/>
    <property type="molecule type" value="Genomic_DNA"/>
</dbReference>
<protein>
    <recommendedName>
        <fullName evidence="3">Glycine cleavage system H protein</fullName>
    </recommendedName>
</protein>
<dbReference type="InterPro" id="IPR011053">
    <property type="entry name" value="Single_hybrid_motif"/>
</dbReference>
<dbReference type="PANTHER" id="PTHR11715:SF3">
    <property type="entry name" value="GLYCINE CLEAVAGE SYSTEM H PROTEIN-RELATED"/>
    <property type="match status" value="1"/>
</dbReference>
<dbReference type="InterPro" id="IPR002930">
    <property type="entry name" value="GCV_H"/>
</dbReference>
<name>A0A850NJ56_9PROT</name>
<evidence type="ECO:0000313" key="6">
    <source>
        <dbReference type="EMBL" id="MBB3174681.1"/>
    </source>
</evidence>
<feature type="modified residue" description="N6-lipoyllysine" evidence="3 4">
    <location>
        <position position="61"/>
    </location>
</feature>
<comment type="caution">
    <text evidence="7">The sequence shown here is derived from an EMBL/GenBank/DDBJ whole genome shotgun (WGS) entry which is preliminary data.</text>
</comment>
<evidence type="ECO:0000313" key="8">
    <source>
        <dbReference type="Proteomes" id="UP000557688"/>
    </source>
</evidence>
<dbReference type="NCBIfam" id="NF002270">
    <property type="entry name" value="PRK01202.1"/>
    <property type="match status" value="1"/>
</dbReference>
<dbReference type="EMBL" id="JABXXQ010000006">
    <property type="protein sequence ID" value="NVN28934.1"/>
    <property type="molecule type" value="Genomic_DNA"/>
</dbReference>
<comment type="cofactor">
    <cofactor evidence="3">
        <name>(R)-lipoate</name>
        <dbReference type="ChEBI" id="CHEBI:83088"/>
    </cofactor>
    <text evidence="3">Binds 1 lipoyl cofactor covalently.</text>
</comment>
<dbReference type="Gene3D" id="2.40.50.100">
    <property type="match status" value="1"/>
</dbReference>
<dbReference type="SUPFAM" id="SSF51230">
    <property type="entry name" value="Single hybrid motif"/>
    <property type="match status" value="1"/>
</dbReference>
<evidence type="ECO:0000313" key="7">
    <source>
        <dbReference type="EMBL" id="NVN28934.1"/>
    </source>
</evidence>
<dbReference type="GO" id="GO:0005960">
    <property type="term" value="C:glycine cleavage complex"/>
    <property type="evidence" value="ECO:0007669"/>
    <property type="project" value="InterPro"/>
</dbReference>
<evidence type="ECO:0000256" key="1">
    <source>
        <dbReference type="ARBA" id="ARBA00009249"/>
    </source>
</evidence>
<organism evidence="7 9">
    <name type="scientific">Endobacter medicaginis</name>
    <dbReference type="NCBI Taxonomy" id="1181271"/>
    <lineage>
        <taxon>Bacteria</taxon>
        <taxon>Pseudomonadati</taxon>
        <taxon>Pseudomonadota</taxon>
        <taxon>Alphaproteobacteria</taxon>
        <taxon>Acetobacterales</taxon>
        <taxon>Acetobacteraceae</taxon>
        <taxon>Endobacter</taxon>
    </lineage>
</organism>
<dbReference type="Pfam" id="PF01597">
    <property type="entry name" value="GCV_H"/>
    <property type="match status" value="1"/>
</dbReference>
<dbReference type="InterPro" id="IPR017453">
    <property type="entry name" value="GCV_H_sub"/>
</dbReference>
<gene>
    <name evidence="3 7" type="primary">gcvH</name>
    <name evidence="6" type="ORF">FHR90_002527</name>
    <name evidence="7" type="ORF">HUK83_01045</name>
</gene>
<dbReference type="InterPro" id="IPR003016">
    <property type="entry name" value="2-oxoA_DH_lipoyl-BS"/>
</dbReference>
<keyword evidence="8" id="KW-1185">Reference proteome</keyword>
<comment type="similarity">
    <text evidence="1 3">Belongs to the GcvH family.</text>
</comment>
<evidence type="ECO:0000256" key="3">
    <source>
        <dbReference type="HAMAP-Rule" id="MF_00272"/>
    </source>
</evidence>
<dbReference type="GO" id="GO:0019464">
    <property type="term" value="P:glycine decarboxylation via glycine cleavage system"/>
    <property type="evidence" value="ECO:0007669"/>
    <property type="project" value="UniProtKB-UniRule"/>
</dbReference>
<accession>A0A850NJ56</accession>
<dbReference type="PROSITE" id="PS50968">
    <property type="entry name" value="BIOTINYL_LIPOYL"/>
    <property type="match status" value="1"/>
</dbReference>
<dbReference type="GO" id="GO:0005829">
    <property type="term" value="C:cytosol"/>
    <property type="evidence" value="ECO:0007669"/>
    <property type="project" value="TreeGrafter"/>
</dbReference>
<reference evidence="7 9" key="1">
    <citation type="submission" date="2020-06" db="EMBL/GenBank/DDBJ databases">
        <title>Description of novel acetic acid bacteria.</title>
        <authorList>
            <person name="Sombolestani A."/>
        </authorList>
    </citation>
    <scope>NUCLEOTIDE SEQUENCE [LARGE SCALE GENOMIC DNA]</scope>
    <source>
        <strain evidence="7 9">LMG 26838</strain>
    </source>
</reference>
<dbReference type="CDD" id="cd06848">
    <property type="entry name" value="GCS_H"/>
    <property type="match status" value="1"/>
</dbReference>
<dbReference type="GO" id="GO:0009249">
    <property type="term" value="P:protein lipoylation"/>
    <property type="evidence" value="ECO:0007669"/>
    <property type="project" value="TreeGrafter"/>
</dbReference>
<evidence type="ECO:0000313" key="9">
    <source>
        <dbReference type="Proteomes" id="UP000565205"/>
    </source>
</evidence>
<dbReference type="RefSeq" id="WP_176621669.1">
    <property type="nucleotide sequence ID" value="NZ_JABXXQ010000006.1"/>
</dbReference>
<dbReference type="NCBIfam" id="TIGR00527">
    <property type="entry name" value="gcvH"/>
    <property type="match status" value="1"/>
</dbReference>
<dbReference type="PROSITE" id="PS00189">
    <property type="entry name" value="LIPOYL"/>
    <property type="match status" value="1"/>
</dbReference>
<evidence type="ECO:0000259" key="5">
    <source>
        <dbReference type="PROSITE" id="PS50968"/>
    </source>
</evidence>